<gene>
    <name evidence="1" type="ORF">SAMN05444339_101152</name>
</gene>
<keyword evidence="2" id="KW-1185">Reference proteome</keyword>
<protein>
    <submittedName>
        <fullName evidence="1">Uncharacterized protein</fullName>
    </submittedName>
</protein>
<name>A0A1M4SV90_LOKAT</name>
<dbReference type="Proteomes" id="UP000183987">
    <property type="component" value="Unassembled WGS sequence"/>
</dbReference>
<sequence length="209" mass="23865">MAITAEQTLFDLRGLEETVYSGNVNKWSDIVARYSQDITQVSRSLDDAPSEEGETFASRKLNKGTTRTYYSDGLLSDLSTVDERGYQKPKLPKKNTSTLTPTQEWEGFVELIKETKFVVRLTNVKDATGSPTEAAEFEMRELPYADQKRLEIGSLVRWVVGFERLPNDQRQRVSRLHMRRLPVFTSKDIERAYADADDLLEGLTWDDAS</sequence>
<reference evidence="2" key="1">
    <citation type="submission" date="2016-11" db="EMBL/GenBank/DDBJ databases">
        <authorList>
            <person name="Varghese N."/>
            <person name="Submissions S."/>
        </authorList>
    </citation>
    <scope>NUCLEOTIDE SEQUENCE [LARGE SCALE GENOMIC DNA]</scope>
    <source>
        <strain evidence="2">DSM 29326</strain>
    </source>
</reference>
<dbReference type="EMBL" id="FQUE01000001">
    <property type="protein sequence ID" value="SHE36113.1"/>
    <property type="molecule type" value="Genomic_DNA"/>
</dbReference>
<evidence type="ECO:0000313" key="1">
    <source>
        <dbReference type="EMBL" id="SHE36113.1"/>
    </source>
</evidence>
<dbReference type="STRING" id="366533.SAMN05444339_101152"/>
<evidence type="ECO:0000313" key="2">
    <source>
        <dbReference type="Proteomes" id="UP000183987"/>
    </source>
</evidence>
<accession>A0A1M4SV90</accession>
<proteinExistence type="predicted"/>
<dbReference type="AlphaFoldDB" id="A0A1M4SV90"/>
<organism evidence="1 2">
    <name type="scientific">Loktanella atrilutea</name>
    <dbReference type="NCBI Taxonomy" id="366533"/>
    <lineage>
        <taxon>Bacteria</taxon>
        <taxon>Pseudomonadati</taxon>
        <taxon>Pseudomonadota</taxon>
        <taxon>Alphaproteobacteria</taxon>
        <taxon>Rhodobacterales</taxon>
        <taxon>Roseobacteraceae</taxon>
        <taxon>Loktanella</taxon>
    </lineage>
</organism>